<dbReference type="OrthoDB" id="9765769at2"/>
<evidence type="ECO:0000313" key="2">
    <source>
        <dbReference type="EMBL" id="KQC29043.1"/>
    </source>
</evidence>
<dbReference type="Gene3D" id="2.30.40.10">
    <property type="entry name" value="Urease, subunit C, domain 1"/>
    <property type="match status" value="1"/>
</dbReference>
<sequence>MKQLVFGLFLASLLISCKQNTEKQNLEPAQIKLTNGHWFNGNTFSEQTVWVKGGTLSFNQENAIADTIIDLSGTYVIPPFAEAHNHNLESEYGLEKRINAYLDAGVFYVKHLSSIKKRIDSLMYYYNKPTGLDVSLAHAPLTATGGHPIALRKRYLEYGYFDGLFNTLEEIESHGYFIMDDEAHLQKKWEQVLSFKPDFIKINLLYSEEYQKRKNDSAYFGKKGLDPDLVPAIVSKAHKSNLRVSVHVATAHDFHVAVTAGADEIAHLPEIHNGKPIDPEDAQLAAEKGIVVVTTASLVTKNKEKPKYNQLLANVRSNLGILKEARVTLAIGSDMYNDNSVGEFQFLHSLDLFSNLELLKMWCENSATTTLPYRKVGHLKEGYEASFLVLDVNPLEQIKEVSQSISLKVKQGVILD</sequence>
<keyword evidence="3" id="KW-1185">Reference proteome</keyword>
<dbReference type="AlphaFoldDB" id="A0A0N8WFL6"/>
<dbReference type="InterPro" id="IPR032466">
    <property type="entry name" value="Metal_Hydrolase"/>
</dbReference>
<dbReference type="Proteomes" id="UP000050827">
    <property type="component" value="Unassembled WGS sequence"/>
</dbReference>
<dbReference type="EMBL" id="LCTZ01000002">
    <property type="protein sequence ID" value="KQC29043.1"/>
    <property type="molecule type" value="Genomic_DNA"/>
</dbReference>
<dbReference type="PANTHER" id="PTHR43135:SF3">
    <property type="entry name" value="ALPHA-D-RIBOSE 1-METHYLPHOSPHONATE 5-TRIPHOSPHATE DIPHOSPHATASE"/>
    <property type="match status" value="1"/>
</dbReference>
<feature type="domain" description="Amidohydrolase-related" evidence="1">
    <location>
        <begin position="225"/>
        <end position="404"/>
    </location>
</feature>
<reference evidence="2 3" key="1">
    <citation type="submission" date="2015-04" db="EMBL/GenBank/DDBJ databases">
        <title>Complete genome of flavobacterium.</title>
        <authorList>
            <person name="Kwon Y.M."/>
            <person name="Kim S.-J."/>
        </authorList>
    </citation>
    <scope>NUCLEOTIDE SEQUENCE [LARGE SCALE GENOMIC DNA]</scope>
    <source>
        <strain evidence="2 3">DK169</strain>
    </source>
</reference>
<dbReference type="InterPro" id="IPR006680">
    <property type="entry name" value="Amidohydro-rel"/>
</dbReference>
<accession>A0A0N8WFL6</accession>
<comment type="caution">
    <text evidence="2">The sequence shown here is derived from an EMBL/GenBank/DDBJ whole genome shotgun (WGS) entry which is preliminary data.</text>
</comment>
<gene>
    <name evidence="2" type="ORF">AAY42_03365</name>
</gene>
<dbReference type="InterPro" id="IPR011059">
    <property type="entry name" value="Metal-dep_hydrolase_composite"/>
</dbReference>
<dbReference type="GO" id="GO:0016810">
    <property type="term" value="F:hydrolase activity, acting on carbon-nitrogen (but not peptide) bonds"/>
    <property type="evidence" value="ECO:0007669"/>
    <property type="project" value="InterPro"/>
</dbReference>
<dbReference type="Pfam" id="PF01979">
    <property type="entry name" value="Amidohydro_1"/>
    <property type="match status" value="1"/>
</dbReference>
<name>A0A0N8WFL6_9FLAO</name>
<dbReference type="SUPFAM" id="SSF51338">
    <property type="entry name" value="Composite domain of metallo-dependent hydrolases"/>
    <property type="match status" value="1"/>
</dbReference>
<dbReference type="PATRIC" id="fig|1547436.3.peg.707"/>
<dbReference type="STRING" id="346185.AAY42_03365"/>
<dbReference type="SUPFAM" id="SSF51556">
    <property type="entry name" value="Metallo-dependent hydrolases"/>
    <property type="match status" value="1"/>
</dbReference>
<evidence type="ECO:0000313" key="3">
    <source>
        <dbReference type="Proteomes" id="UP000050827"/>
    </source>
</evidence>
<evidence type="ECO:0000259" key="1">
    <source>
        <dbReference type="Pfam" id="PF01979"/>
    </source>
</evidence>
<dbReference type="Gene3D" id="3.20.20.140">
    <property type="entry name" value="Metal-dependent hydrolases"/>
    <property type="match status" value="1"/>
</dbReference>
<dbReference type="InterPro" id="IPR051781">
    <property type="entry name" value="Metallo-dep_Hydrolase"/>
</dbReference>
<organism evidence="2 3">
    <name type="scientific">Flagellimonas eckloniae</name>
    <dbReference type="NCBI Taxonomy" id="346185"/>
    <lineage>
        <taxon>Bacteria</taxon>
        <taxon>Pseudomonadati</taxon>
        <taxon>Bacteroidota</taxon>
        <taxon>Flavobacteriia</taxon>
        <taxon>Flavobacteriales</taxon>
        <taxon>Flavobacteriaceae</taxon>
        <taxon>Flagellimonas</taxon>
    </lineage>
</organism>
<dbReference type="PROSITE" id="PS51257">
    <property type="entry name" value="PROKAR_LIPOPROTEIN"/>
    <property type="match status" value="1"/>
</dbReference>
<dbReference type="PANTHER" id="PTHR43135">
    <property type="entry name" value="ALPHA-D-RIBOSE 1-METHYLPHOSPHONATE 5-TRIPHOSPHATE DIPHOSPHATASE"/>
    <property type="match status" value="1"/>
</dbReference>
<dbReference type="RefSeq" id="WP_055392592.1">
    <property type="nucleotide sequence ID" value="NZ_LCTZ01000002.1"/>
</dbReference>
<proteinExistence type="predicted"/>
<protein>
    <recommendedName>
        <fullName evidence="1">Amidohydrolase-related domain-containing protein</fullName>
    </recommendedName>
</protein>